<proteinExistence type="predicted"/>
<dbReference type="EC" id="2.4.-.-" evidence="1"/>
<evidence type="ECO:0000313" key="1">
    <source>
        <dbReference type="EMBL" id="MDT7830707.1"/>
    </source>
</evidence>
<organism evidence="1 2">
    <name type="scientific">Pricia mediterranea</name>
    <dbReference type="NCBI Taxonomy" id="3076079"/>
    <lineage>
        <taxon>Bacteria</taxon>
        <taxon>Pseudomonadati</taxon>
        <taxon>Bacteroidota</taxon>
        <taxon>Flavobacteriia</taxon>
        <taxon>Flavobacteriales</taxon>
        <taxon>Flavobacteriaceae</taxon>
        <taxon>Pricia</taxon>
    </lineage>
</organism>
<dbReference type="GO" id="GO:0016757">
    <property type="term" value="F:glycosyltransferase activity"/>
    <property type="evidence" value="ECO:0007669"/>
    <property type="project" value="UniProtKB-KW"/>
</dbReference>
<dbReference type="Proteomes" id="UP001250656">
    <property type="component" value="Unassembled WGS sequence"/>
</dbReference>
<gene>
    <name evidence="1" type="ORF">RQM65_18705</name>
</gene>
<dbReference type="RefSeq" id="WP_314017214.1">
    <property type="nucleotide sequence ID" value="NZ_JAVTTP010000002.1"/>
</dbReference>
<name>A0ABU3LAK1_9FLAO</name>
<comment type="caution">
    <text evidence="1">The sequence shown here is derived from an EMBL/GenBank/DDBJ whole genome shotgun (WGS) entry which is preliminary data.</text>
</comment>
<protein>
    <submittedName>
        <fullName evidence="1">Glycosyltransferase</fullName>
        <ecNumber evidence="1">2.4.-.-</ecNumber>
    </submittedName>
</protein>
<sequence>MQHKTVLFIGFTWPEPTSTAAGSRMLQLLQVFGVRKYRRVFTSAAAESPLSLDLESFGVEKRVIKLNDTGFDTFISDLKPDIVVFDRFLTEEQFGWRVAEFAPQALRILDTEDLHSLRTSRQAVLKKGIPFTTEAWLQSDTAKREIASIYRCDLSLIISAYEMQLLTEVLKIDDNLLLHLPFMLDAVGEKTLAAWLSFEERRDFVCIGNGKHAPNVDAILWLKKEIWPLIRKQLPDVNLLVYGAYLPQHIQQMDNPKEGFRVRGWAEDAIAVLQKARISLAPLRFGAGIKGKLIDAMQAGTPSITTDVGAEGMCGGLPWNGKIANSAEDFSAAAVRLYRDALSWHRAQRYGISLVNSFYDKGRLSEKLIATIEKIGENQEHHRNQNFIGSMLQHHTMTSTKYLARWIEIKNQDRH</sequence>
<dbReference type="EMBL" id="JAVTTP010000002">
    <property type="protein sequence ID" value="MDT7830707.1"/>
    <property type="molecule type" value="Genomic_DNA"/>
</dbReference>
<reference evidence="1 2" key="1">
    <citation type="submission" date="2023-09" db="EMBL/GenBank/DDBJ databases">
        <title>Novel taxa isolated from Blanes Bay.</title>
        <authorList>
            <person name="Rey-Velasco X."/>
            <person name="Lucena T."/>
        </authorList>
    </citation>
    <scope>NUCLEOTIDE SEQUENCE [LARGE SCALE GENOMIC DNA]</scope>
    <source>
        <strain evidence="1 2">S334</strain>
    </source>
</reference>
<dbReference type="Pfam" id="PF13692">
    <property type="entry name" value="Glyco_trans_1_4"/>
    <property type="match status" value="1"/>
</dbReference>
<keyword evidence="1" id="KW-0808">Transferase</keyword>
<keyword evidence="2" id="KW-1185">Reference proteome</keyword>
<evidence type="ECO:0000313" key="2">
    <source>
        <dbReference type="Proteomes" id="UP001250656"/>
    </source>
</evidence>
<keyword evidence="1" id="KW-0328">Glycosyltransferase</keyword>
<accession>A0ABU3LAK1</accession>
<dbReference type="Gene3D" id="3.40.50.2000">
    <property type="entry name" value="Glycogen Phosphorylase B"/>
    <property type="match status" value="1"/>
</dbReference>
<dbReference type="SUPFAM" id="SSF53756">
    <property type="entry name" value="UDP-Glycosyltransferase/glycogen phosphorylase"/>
    <property type="match status" value="1"/>
</dbReference>